<dbReference type="Gene3D" id="1.10.287.70">
    <property type="match status" value="1"/>
</dbReference>
<evidence type="ECO:0000259" key="3">
    <source>
        <dbReference type="Pfam" id="PF07885"/>
    </source>
</evidence>
<evidence type="ECO:0000313" key="5">
    <source>
        <dbReference type="Proteomes" id="UP000794436"/>
    </source>
</evidence>
<dbReference type="GO" id="GO:0016020">
    <property type="term" value="C:membrane"/>
    <property type="evidence" value="ECO:0007669"/>
    <property type="project" value="InterPro"/>
</dbReference>
<dbReference type="GO" id="GO:0016286">
    <property type="term" value="F:small conductance calcium-activated potassium channel activity"/>
    <property type="evidence" value="ECO:0007669"/>
    <property type="project" value="InterPro"/>
</dbReference>
<name>A0A8K1CRW5_PYTOL</name>
<gene>
    <name evidence="4" type="ORF">Poli38472_006190</name>
</gene>
<dbReference type="InterPro" id="IPR015449">
    <property type="entry name" value="K_chnl_Ca-activ_SK"/>
</dbReference>
<feature type="transmembrane region" description="Helical" evidence="2">
    <location>
        <begin position="42"/>
        <end position="61"/>
    </location>
</feature>
<reference evidence="4" key="1">
    <citation type="submission" date="2019-03" db="EMBL/GenBank/DDBJ databases">
        <title>Long read genome sequence of the mycoparasitic Pythium oligandrum ATCC 38472 isolated from sugarbeet rhizosphere.</title>
        <authorList>
            <person name="Gaulin E."/>
        </authorList>
    </citation>
    <scope>NUCLEOTIDE SEQUENCE</scope>
    <source>
        <strain evidence="4">ATCC 38472_TT</strain>
    </source>
</reference>
<dbReference type="AlphaFoldDB" id="A0A8K1CRW5"/>
<feature type="region of interest" description="Disordered" evidence="1">
    <location>
        <begin position="458"/>
        <end position="513"/>
    </location>
</feature>
<feature type="transmembrane region" description="Helical" evidence="2">
    <location>
        <begin position="300"/>
        <end position="321"/>
    </location>
</feature>
<dbReference type="OrthoDB" id="73653at2759"/>
<feature type="transmembrane region" description="Helical" evidence="2">
    <location>
        <begin position="89"/>
        <end position="109"/>
    </location>
</feature>
<evidence type="ECO:0000256" key="2">
    <source>
        <dbReference type="SAM" id="Phobius"/>
    </source>
</evidence>
<feature type="compositionally biased region" description="Basic and acidic residues" evidence="1">
    <location>
        <begin position="474"/>
        <end position="483"/>
    </location>
</feature>
<sequence>MGRLRAISQASWASVFRVIRPPKDPSAVTREFQKKVYSNTDTLVACLEFTILVLSAVQLDISSRSSRWRENRACDDYPGCTEMHDEGSFLAPNCIRSAIAVLGFVRLWVRVRFMMKQRLLELPSKSWLGHWAKARGYVLEVLYTVIFPYPGLESFISRQKADILIILSISVGFRTVCWQHLLYFPYPIRRKEKVASFSGNLEFTYREFAIKKVLDDAPMTKIMIFFVSLMMNTTFLVHVIETIHGECVWEDDSFRLGTLTPYFHFVCSSMSWENAFWLVMTTFCMLGYGDLLPKSGACKVVIAVAACAIRFLTALLTSVVIKKLQFNSMEARVNAFLFRMGLFNKKDLSAVIAVQATFRFNKSYKRSLMWHKHENSQLYYRPLSARLPDELKKKLYVSRFQTSLKEIMKFNTDGDPLNAFTKHIEVITAALGITLVEMAQLKKVYYRKSRILEERRTLVNTTSFKQPSSPPRPPTEDEHKETETSSALVETASPSRGDLQSQKSTPVVVTPKPKQVSDEWGHVMLNRCEDILARLQHIEISAKRFEARDRRGSIQRRAA</sequence>
<feature type="compositionally biased region" description="Polar residues" evidence="1">
    <location>
        <begin position="458"/>
        <end position="467"/>
    </location>
</feature>
<dbReference type="PANTHER" id="PTHR10153">
    <property type="entry name" value="SMALL CONDUCTANCE CALCIUM-ACTIVATED POTASSIUM CHANNEL"/>
    <property type="match status" value="1"/>
</dbReference>
<feature type="compositionally biased region" description="Low complexity" evidence="1">
    <location>
        <begin position="502"/>
        <end position="513"/>
    </location>
</feature>
<proteinExistence type="predicted"/>
<keyword evidence="2" id="KW-0472">Membrane</keyword>
<organism evidence="4 5">
    <name type="scientific">Pythium oligandrum</name>
    <name type="common">Mycoparasitic fungus</name>
    <dbReference type="NCBI Taxonomy" id="41045"/>
    <lineage>
        <taxon>Eukaryota</taxon>
        <taxon>Sar</taxon>
        <taxon>Stramenopiles</taxon>
        <taxon>Oomycota</taxon>
        <taxon>Peronosporomycetes</taxon>
        <taxon>Pythiales</taxon>
        <taxon>Pythiaceae</taxon>
        <taxon>Pythium</taxon>
    </lineage>
</organism>
<dbReference type="EMBL" id="SPLM01000002">
    <property type="protein sequence ID" value="TMW68722.1"/>
    <property type="molecule type" value="Genomic_DNA"/>
</dbReference>
<feature type="transmembrane region" description="Helical" evidence="2">
    <location>
        <begin position="222"/>
        <end position="243"/>
    </location>
</feature>
<feature type="compositionally biased region" description="Polar residues" evidence="1">
    <location>
        <begin position="484"/>
        <end position="501"/>
    </location>
</feature>
<evidence type="ECO:0000256" key="1">
    <source>
        <dbReference type="SAM" id="MobiDB-lite"/>
    </source>
</evidence>
<keyword evidence="2" id="KW-0812">Transmembrane</keyword>
<dbReference type="Pfam" id="PF07885">
    <property type="entry name" value="Ion_trans_2"/>
    <property type="match status" value="1"/>
</dbReference>
<feature type="domain" description="Potassium channel" evidence="3">
    <location>
        <begin position="267"/>
        <end position="324"/>
    </location>
</feature>
<accession>A0A8K1CRW5</accession>
<keyword evidence="2" id="KW-1133">Transmembrane helix</keyword>
<dbReference type="SUPFAM" id="SSF81324">
    <property type="entry name" value="Voltage-gated potassium channels"/>
    <property type="match status" value="1"/>
</dbReference>
<keyword evidence="5" id="KW-1185">Reference proteome</keyword>
<protein>
    <recommendedName>
        <fullName evidence="3">Potassium channel domain-containing protein</fullName>
    </recommendedName>
</protein>
<feature type="transmembrane region" description="Helical" evidence="2">
    <location>
        <begin position="263"/>
        <end position="288"/>
    </location>
</feature>
<comment type="caution">
    <text evidence="4">The sequence shown here is derived from an EMBL/GenBank/DDBJ whole genome shotgun (WGS) entry which is preliminary data.</text>
</comment>
<evidence type="ECO:0000313" key="4">
    <source>
        <dbReference type="EMBL" id="TMW68722.1"/>
    </source>
</evidence>
<dbReference type="Proteomes" id="UP000794436">
    <property type="component" value="Unassembled WGS sequence"/>
</dbReference>
<dbReference type="InterPro" id="IPR013099">
    <property type="entry name" value="K_chnl_dom"/>
</dbReference>